<comment type="caution">
    <text evidence="1">The sequence shown here is derived from an EMBL/GenBank/DDBJ whole genome shotgun (WGS) entry which is preliminary data.</text>
</comment>
<organism evidence="1 2">
    <name type="scientific">Herbiconiux moechotypicola</name>
    <dbReference type="NCBI Taxonomy" id="637393"/>
    <lineage>
        <taxon>Bacteria</taxon>
        <taxon>Bacillati</taxon>
        <taxon>Actinomycetota</taxon>
        <taxon>Actinomycetes</taxon>
        <taxon>Micrococcales</taxon>
        <taxon>Microbacteriaceae</taxon>
        <taxon>Herbiconiux</taxon>
    </lineage>
</organism>
<accession>A0ABP5QYL5</accession>
<dbReference type="EMBL" id="BAAAQY010000013">
    <property type="protein sequence ID" value="GAA2247456.1"/>
    <property type="molecule type" value="Genomic_DNA"/>
</dbReference>
<evidence type="ECO:0000313" key="1">
    <source>
        <dbReference type="EMBL" id="GAA2247456.1"/>
    </source>
</evidence>
<sequence length="191" mass="19762">MGSYLRRDAGVSAVILGVGALLTGSAFDADAFAPDRPDDLVGFYQRETLYSSTDAVAGYLAPEGWETTDLGDSAAAYAGIEVGLDDVELELKLLEEVDAADPAAALGEALSRDVEGLETATTASGLALTTGWFALPEGHTGRASLVSPGDGDTVEPDEAALLVVVDYPATADEERVLAAVRSLLDSVEIVR</sequence>
<keyword evidence="2" id="KW-1185">Reference proteome</keyword>
<proteinExistence type="predicted"/>
<name>A0ABP5QYL5_9MICO</name>
<reference evidence="2" key="1">
    <citation type="journal article" date="2019" name="Int. J. Syst. Evol. Microbiol.">
        <title>The Global Catalogue of Microorganisms (GCM) 10K type strain sequencing project: providing services to taxonomists for standard genome sequencing and annotation.</title>
        <authorList>
            <consortium name="The Broad Institute Genomics Platform"/>
            <consortium name="The Broad Institute Genome Sequencing Center for Infectious Disease"/>
            <person name="Wu L."/>
            <person name="Ma J."/>
        </authorList>
    </citation>
    <scope>NUCLEOTIDE SEQUENCE [LARGE SCALE GENOMIC DNA]</scope>
    <source>
        <strain evidence="2">JCM 16117</strain>
    </source>
</reference>
<evidence type="ECO:0000313" key="2">
    <source>
        <dbReference type="Proteomes" id="UP001500929"/>
    </source>
</evidence>
<gene>
    <name evidence="1" type="ORF">GCM10009851_36120</name>
</gene>
<protein>
    <submittedName>
        <fullName evidence="1">Uncharacterized protein</fullName>
    </submittedName>
</protein>
<dbReference type="RefSeq" id="WP_259481085.1">
    <property type="nucleotide sequence ID" value="NZ_BAAAQY010000013.1"/>
</dbReference>
<dbReference type="Proteomes" id="UP001500929">
    <property type="component" value="Unassembled WGS sequence"/>
</dbReference>